<accession>A0A2H3JAL0</accession>
<gene>
    <name evidence="1" type="ORF">WOLCODRAFT_145455</name>
</gene>
<dbReference type="AlphaFoldDB" id="A0A2H3JAL0"/>
<evidence type="ECO:0000313" key="1">
    <source>
        <dbReference type="EMBL" id="PCH34698.1"/>
    </source>
</evidence>
<reference evidence="1 2" key="1">
    <citation type="journal article" date="2012" name="Science">
        <title>The Paleozoic origin of enzymatic lignin decomposition reconstructed from 31 fungal genomes.</title>
        <authorList>
            <person name="Floudas D."/>
            <person name="Binder M."/>
            <person name="Riley R."/>
            <person name="Barry K."/>
            <person name="Blanchette R.A."/>
            <person name="Henrissat B."/>
            <person name="Martinez A.T."/>
            <person name="Otillar R."/>
            <person name="Spatafora J.W."/>
            <person name="Yadav J.S."/>
            <person name="Aerts A."/>
            <person name="Benoit I."/>
            <person name="Boyd A."/>
            <person name="Carlson A."/>
            <person name="Copeland A."/>
            <person name="Coutinho P.M."/>
            <person name="de Vries R.P."/>
            <person name="Ferreira P."/>
            <person name="Findley K."/>
            <person name="Foster B."/>
            <person name="Gaskell J."/>
            <person name="Glotzer D."/>
            <person name="Gorecki P."/>
            <person name="Heitman J."/>
            <person name="Hesse C."/>
            <person name="Hori C."/>
            <person name="Igarashi K."/>
            <person name="Jurgens J.A."/>
            <person name="Kallen N."/>
            <person name="Kersten P."/>
            <person name="Kohler A."/>
            <person name="Kuees U."/>
            <person name="Kumar T.K.A."/>
            <person name="Kuo A."/>
            <person name="LaButti K."/>
            <person name="Larrondo L.F."/>
            <person name="Lindquist E."/>
            <person name="Ling A."/>
            <person name="Lombard V."/>
            <person name="Lucas S."/>
            <person name="Lundell T."/>
            <person name="Martin R."/>
            <person name="McLaughlin D.J."/>
            <person name="Morgenstern I."/>
            <person name="Morin E."/>
            <person name="Murat C."/>
            <person name="Nagy L.G."/>
            <person name="Nolan M."/>
            <person name="Ohm R.A."/>
            <person name="Patyshakuliyeva A."/>
            <person name="Rokas A."/>
            <person name="Ruiz-Duenas F.J."/>
            <person name="Sabat G."/>
            <person name="Salamov A."/>
            <person name="Samejima M."/>
            <person name="Schmutz J."/>
            <person name="Slot J.C."/>
            <person name="St John F."/>
            <person name="Stenlid J."/>
            <person name="Sun H."/>
            <person name="Sun S."/>
            <person name="Syed K."/>
            <person name="Tsang A."/>
            <person name="Wiebenga A."/>
            <person name="Young D."/>
            <person name="Pisabarro A."/>
            <person name="Eastwood D.C."/>
            <person name="Martin F."/>
            <person name="Cullen D."/>
            <person name="Grigoriev I.V."/>
            <person name="Hibbett D.S."/>
        </authorList>
    </citation>
    <scope>NUCLEOTIDE SEQUENCE [LARGE SCALE GENOMIC DNA]</scope>
    <source>
        <strain evidence="1 2">MD-104</strain>
    </source>
</reference>
<organism evidence="1 2">
    <name type="scientific">Wolfiporia cocos (strain MD-104)</name>
    <name type="common">Brown rot fungus</name>
    <dbReference type="NCBI Taxonomy" id="742152"/>
    <lineage>
        <taxon>Eukaryota</taxon>
        <taxon>Fungi</taxon>
        <taxon>Dikarya</taxon>
        <taxon>Basidiomycota</taxon>
        <taxon>Agaricomycotina</taxon>
        <taxon>Agaricomycetes</taxon>
        <taxon>Polyporales</taxon>
        <taxon>Phaeolaceae</taxon>
        <taxon>Wolfiporia</taxon>
    </lineage>
</organism>
<keyword evidence="2" id="KW-1185">Reference proteome</keyword>
<dbReference type="Gene3D" id="2.80.10.50">
    <property type="match status" value="1"/>
</dbReference>
<dbReference type="STRING" id="742152.A0A2H3JAL0"/>
<proteinExistence type="predicted"/>
<evidence type="ECO:0000313" key="2">
    <source>
        <dbReference type="Proteomes" id="UP000218811"/>
    </source>
</evidence>
<protein>
    <submittedName>
        <fullName evidence="1">Uncharacterized protein</fullName>
    </submittedName>
</protein>
<sequence>MSLRTGTYTITNVRFLNRLRLPNSDGEEPVVGKIPLGDDIPPEDQWQISRTPGDHTIRCSIRNVKFGNYLSTRPHTSEGEPIFGASREYCWNLYADAIEDNIYRICTPPNSRDGSTLSLALNDESDYTPIEEFPRIARRPFPFQQDESSVSLRLLQQKPDQETMLVELEWTGLSSGYIIEFMDPISVIFHGEIVGDALVNNGFETSSEIVHASLRARDTNAFRDFAQSVLCAEQVQISFLIGGFRYYPADATRRPSDWEYIYRRSWKKDLSFRGLQSFRNKVSLKGILITGCKNDEAGRPYLLINITAGIQNNTNLSITADYSLDGYYGRHMIGTVKLSNFAVNSNSNNEKEVNGRFQPAIPIHNEVATFRVKVYIEGVNIAYVDHKFEPPLHIPTASGIWSPEINRARVTESWIVAAQLALDRSAMLNLDVTNVEIKIKKFHATDLHFKLQDVPYK</sequence>
<name>A0A2H3JAL0_WOLCO</name>
<dbReference type="Proteomes" id="UP000218811">
    <property type="component" value="Unassembled WGS sequence"/>
</dbReference>
<dbReference type="OrthoDB" id="10039566at2759"/>
<dbReference type="EMBL" id="KB467832">
    <property type="protein sequence ID" value="PCH34698.1"/>
    <property type="molecule type" value="Genomic_DNA"/>
</dbReference>